<dbReference type="InterPro" id="IPR010482">
    <property type="entry name" value="TECPR1-like_DysF"/>
</dbReference>
<dbReference type="InterPro" id="IPR052816">
    <property type="entry name" value="Peroxisomal_Membrane_PEX28-32"/>
</dbReference>
<feature type="region of interest" description="Disordered" evidence="5">
    <location>
        <begin position="395"/>
        <end position="414"/>
    </location>
</feature>
<evidence type="ECO:0000256" key="1">
    <source>
        <dbReference type="ARBA" id="ARBA00004141"/>
    </source>
</evidence>
<feature type="transmembrane region" description="Helical" evidence="6">
    <location>
        <begin position="264"/>
        <end position="283"/>
    </location>
</feature>
<feature type="transmembrane region" description="Helical" evidence="6">
    <location>
        <begin position="295"/>
        <end position="317"/>
    </location>
</feature>
<dbReference type="PANTHER" id="PTHR28304:SF2">
    <property type="entry name" value="PEROXISOMAL MEMBRANE PROTEIN PEX29"/>
    <property type="match status" value="1"/>
</dbReference>
<evidence type="ECO:0000259" key="7">
    <source>
        <dbReference type="Pfam" id="PF06398"/>
    </source>
</evidence>
<dbReference type="GO" id="GO:0007031">
    <property type="term" value="P:peroxisome organization"/>
    <property type="evidence" value="ECO:0007669"/>
    <property type="project" value="UniProtKB-ARBA"/>
</dbReference>
<keyword evidence="2 6" id="KW-0812">Transmembrane</keyword>
<evidence type="ECO:0000256" key="2">
    <source>
        <dbReference type="ARBA" id="ARBA00022692"/>
    </source>
</evidence>
<comment type="subcellular location">
    <subcellularLocation>
        <location evidence="1">Membrane</location>
        <topology evidence="1">Multi-pass membrane protein</topology>
    </subcellularLocation>
</comment>
<name>A0A8H5CV18_9AGAR</name>
<keyword evidence="9" id="KW-1185">Reference proteome</keyword>
<keyword evidence="3 6" id="KW-1133">Transmembrane helix</keyword>
<keyword evidence="4 6" id="KW-0472">Membrane</keyword>
<evidence type="ECO:0000313" key="8">
    <source>
        <dbReference type="EMBL" id="KAF5348576.1"/>
    </source>
</evidence>
<protein>
    <recommendedName>
        <fullName evidence="7">TECPR1-like DysF domain-containing protein</fullName>
    </recommendedName>
</protein>
<evidence type="ECO:0000256" key="6">
    <source>
        <dbReference type="SAM" id="Phobius"/>
    </source>
</evidence>
<feature type="compositionally biased region" description="Polar residues" evidence="5">
    <location>
        <begin position="48"/>
        <end position="59"/>
    </location>
</feature>
<dbReference type="OrthoDB" id="74314at2759"/>
<evidence type="ECO:0000313" key="9">
    <source>
        <dbReference type="Proteomes" id="UP000559027"/>
    </source>
</evidence>
<evidence type="ECO:0000256" key="5">
    <source>
        <dbReference type="SAM" id="MobiDB-lite"/>
    </source>
</evidence>
<feature type="region of interest" description="Disordered" evidence="5">
    <location>
        <begin position="31"/>
        <end position="59"/>
    </location>
</feature>
<proteinExistence type="predicted"/>
<sequence length="529" mass="59234">MATLDYIEVPSCATRLEDSDTIQPAHKIVTTLPQPDPAESHNGRHQRSSSATSPTGFTTSPMAFIPQILMGSIPTVPVTGPAAPSPPTNPRKKLEPEKVTLLSSRDPLSLPIMTNNFKRFVAKVGPVFWFQDRIEEIVFWKRGWRRTTSWMALYAFLCYFPRMILLIPHAIFIGVILSTYPYSSSPDPSAPSSDSPPAPIQVPAEGTAAWQANLQGIQNLMGFVSDMVTIAQPYTYHLSLTPQHLTPSTSDISRHASPTTRSPYTPHILTLLVVTFFPLLILIHLPNFPIREVALFVGLAPFLVTHPTTMAIAPSLLQYSQHKLPILITKYERLLARMDPSLPKWIKMPLPTIVERLIDNDKLPDEVWRAETREVELFENERYDGVAPVVESTGQGWSKANLKPGDRSQWTRGRDGWTGIGPEDEIRSNIPPPPSVFGILLLMNSMYSSNLTFSLAQDWRFVPTEDWRKDLTGEWAECGGADEDGWVYSNDAWLGPRPRPYTAGGGSVTRRRRWIRRVWYDGKGTEGAA</sequence>
<gene>
    <name evidence="8" type="ORF">D9756_009653</name>
</gene>
<dbReference type="AlphaFoldDB" id="A0A8H5CV18"/>
<feature type="transmembrane region" description="Helical" evidence="6">
    <location>
        <begin position="151"/>
        <end position="177"/>
    </location>
</feature>
<dbReference type="PANTHER" id="PTHR28304">
    <property type="entry name" value="PEROXISOMAL MEMBRANE PROTEIN PEX29"/>
    <property type="match status" value="1"/>
</dbReference>
<feature type="domain" description="TECPR1-like DysF" evidence="7">
    <location>
        <begin position="107"/>
        <end position="516"/>
    </location>
</feature>
<evidence type="ECO:0000256" key="3">
    <source>
        <dbReference type="ARBA" id="ARBA00022989"/>
    </source>
</evidence>
<comment type="caution">
    <text evidence="8">The sequence shown here is derived from an EMBL/GenBank/DDBJ whole genome shotgun (WGS) entry which is preliminary data.</text>
</comment>
<evidence type="ECO:0000256" key="4">
    <source>
        <dbReference type="ARBA" id="ARBA00023136"/>
    </source>
</evidence>
<dbReference type="Pfam" id="PF06398">
    <property type="entry name" value="Pex24p"/>
    <property type="match status" value="1"/>
</dbReference>
<dbReference type="Proteomes" id="UP000559027">
    <property type="component" value="Unassembled WGS sequence"/>
</dbReference>
<dbReference type="EMBL" id="JAACJO010000019">
    <property type="protein sequence ID" value="KAF5348576.1"/>
    <property type="molecule type" value="Genomic_DNA"/>
</dbReference>
<reference evidence="8 9" key="1">
    <citation type="journal article" date="2020" name="ISME J.">
        <title>Uncovering the hidden diversity of litter-decomposition mechanisms in mushroom-forming fungi.</title>
        <authorList>
            <person name="Floudas D."/>
            <person name="Bentzer J."/>
            <person name="Ahren D."/>
            <person name="Johansson T."/>
            <person name="Persson P."/>
            <person name="Tunlid A."/>
        </authorList>
    </citation>
    <scope>NUCLEOTIDE SEQUENCE [LARGE SCALE GENOMIC DNA]</scope>
    <source>
        <strain evidence="8 9">CBS 146.42</strain>
    </source>
</reference>
<accession>A0A8H5CV18</accession>
<organism evidence="8 9">
    <name type="scientific">Leucocoprinus leucothites</name>
    <dbReference type="NCBI Taxonomy" id="201217"/>
    <lineage>
        <taxon>Eukaryota</taxon>
        <taxon>Fungi</taxon>
        <taxon>Dikarya</taxon>
        <taxon>Basidiomycota</taxon>
        <taxon>Agaricomycotina</taxon>
        <taxon>Agaricomycetes</taxon>
        <taxon>Agaricomycetidae</taxon>
        <taxon>Agaricales</taxon>
        <taxon>Agaricineae</taxon>
        <taxon>Agaricaceae</taxon>
        <taxon>Leucocoprinus</taxon>
    </lineage>
</organism>
<dbReference type="GO" id="GO:0005778">
    <property type="term" value="C:peroxisomal membrane"/>
    <property type="evidence" value="ECO:0007669"/>
    <property type="project" value="TreeGrafter"/>
</dbReference>